<keyword evidence="2 7" id="KW-0813">Transport</keyword>
<dbReference type="AlphaFoldDB" id="A0A2M8QF34"/>
<gene>
    <name evidence="9" type="ORF">CUN48_03745</name>
</gene>
<dbReference type="PROSITE" id="PS50928">
    <property type="entry name" value="ABC_TM1"/>
    <property type="match status" value="1"/>
</dbReference>
<evidence type="ECO:0000256" key="3">
    <source>
        <dbReference type="ARBA" id="ARBA00022475"/>
    </source>
</evidence>
<keyword evidence="3" id="KW-1003">Cell membrane</keyword>
<evidence type="ECO:0000256" key="6">
    <source>
        <dbReference type="ARBA" id="ARBA00023136"/>
    </source>
</evidence>
<keyword evidence="4 7" id="KW-0812">Transmembrane</keyword>
<comment type="similarity">
    <text evidence="7">Belongs to the binding-protein-dependent transport system permease family.</text>
</comment>
<dbReference type="PANTHER" id="PTHR43744:SF8">
    <property type="entry name" value="SN-GLYCEROL-3-PHOSPHATE TRANSPORT SYSTEM PERMEASE PROTEIN UGPE"/>
    <property type="match status" value="1"/>
</dbReference>
<organism evidence="9 10">
    <name type="scientific">Candidatus Thermofonsia Clade 3 bacterium</name>
    <dbReference type="NCBI Taxonomy" id="2364212"/>
    <lineage>
        <taxon>Bacteria</taxon>
        <taxon>Bacillati</taxon>
        <taxon>Chloroflexota</taxon>
        <taxon>Candidatus Thermofontia</taxon>
        <taxon>Candidatus Thermofonsia Clade 3</taxon>
    </lineage>
</organism>
<keyword evidence="9" id="KW-0547">Nucleotide-binding</keyword>
<dbReference type="GO" id="GO:0005886">
    <property type="term" value="C:plasma membrane"/>
    <property type="evidence" value="ECO:0007669"/>
    <property type="project" value="UniProtKB-SubCell"/>
</dbReference>
<dbReference type="CDD" id="cd06261">
    <property type="entry name" value="TM_PBP2"/>
    <property type="match status" value="1"/>
</dbReference>
<evidence type="ECO:0000256" key="5">
    <source>
        <dbReference type="ARBA" id="ARBA00022989"/>
    </source>
</evidence>
<feature type="transmembrane region" description="Helical" evidence="7">
    <location>
        <begin position="87"/>
        <end position="111"/>
    </location>
</feature>
<evidence type="ECO:0000256" key="2">
    <source>
        <dbReference type="ARBA" id="ARBA00022448"/>
    </source>
</evidence>
<feature type="transmembrane region" description="Helical" evidence="7">
    <location>
        <begin position="123"/>
        <end position="147"/>
    </location>
</feature>
<protein>
    <submittedName>
        <fullName evidence="9">Sugar ABC transporter ATP-binding protein</fullName>
    </submittedName>
</protein>
<keyword evidence="5 7" id="KW-1133">Transmembrane helix</keyword>
<comment type="caution">
    <text evidence="9">The sequence shown here is derived from an EMBL/GenBank/DDBJ whole genome shotgun (WGS) entry which is preliminary data.</text>
</comment>
<accession>A0A2M8QF34</accession>
<dbReference type="EMBL" id="PGTN01000016">
    <property type="protein sequence ID" value="PJF48362.1"/>
    <property type="molecule type" value="Genomic_DNA"/>
</dbReference>
<dbReference type="GO" id="GO:0005524">
    <property type="term" value="F:ATP binding"/>
    <property type="evidence" value="ECO:0007669"/>
    <property type="project" value="UniProtKB-KW"/>
</dbReference>
<keyword evidence="9" id="KW-0067">ATP-binding</keyword>
<feature type="transmembrane region" description="Helical" evidence="7">
    <location>
        <begin position="210"/>
        <end position="232"/>
    </location>
</feature>
<feature type="transmembrane region" description="Helical" evidence="7">
    <location>
        <begin position="167"/>
        <end position="189"/>
    </location>
</feature>
<name>A0A2M8QF34_9CHLR</name>
<sequence>MAATASTSTPTYARSILGRNRETFKLIVVYGLMILLTVILAYPFYYLATASFKTTEELFRYPPTLIPEKWTLDNFRGAFEVVPLLRMALNTFVICLIAVTGSILSNSLAAFAIARLRFPLRSIIFGAMLTTLMIPGWISLVPAYMFWRDVGRFTTNLIGINLGVNSIGPLVIPSFLTSAFAVFLMRQYFLTIPKELEEAARIDGASFFRIYWSVFLPLSFPVLAVIGIGAFMGSWNDVLGPLIYLSKPESQTIMVGLSYFNSQHMSVIYRGSRFAAALVAAIPVLTLYFFANKYLIRGIVLGGLK</sequence>
<dbReference type="InterPro" id="IPR000515">
    <property type="entry name" value="MetI-like"/>
</dbReference>
<dbReference type="SUPFAM" id="SSF161098">
    <property type="entry name" value="MetI-like"/>
    <property type="match status" value="1"/>
</dbReference>
<feature type="domain" description="ABC transmembrane type-1" evidence="8">
    <location>
        <begin position="88"/>
        <end position="291"/>
    </location>
</feature>
<comment type="subcellular location">
    <subcellularLocation>
        <location evidence="1 7">Cell membrane</location>
        <topology evidence="1 7">Multi-pass membrane protein</topology>
    </subcellularLocation>
</comment>
<evidence type="ECO:0000259" key="8">
    <source>
        <dbReference type="PROSITE" id="PS50928"/>
    </source>
</evidence>
<dbReference type="Pfam" id="PF00528">
    <property type="entry name" value="BPD_transp_1"/>
    <property type="match status" value="1"/>
</dbReference>
<dbReference type="GO" id="GO:0055085">
    <property type="term" value="P:transmembrane transport"/>
    <property type="evidence" value="ECO:0007669"/>
    <property type="project" value="InterPro"/>
</dbReference>
<evidence type="ECO:0000313" key="9">
    <source>
        <dbReference type="EMBL" id="PJF48362.1"/>
    </source>
</evidence>
<feature type="transmembrane region" description="Helical" evidence="7">
    <location>
        <begin position="24"/>
        <end position="45"/>
    </location>
</feature>
<evidence type="ECO:0000256" key="1">
    <source>
        <dbReference type="ARBA" id="ARBA00004651"/>
    </source>
</evidence>
<evidence type="ECO:0000256" key="7">
    <source>
        <dbReference type="RuleBase" id="RU363032"/>
    </source>
</evidence>
<dbReference type="InterPro" id="IPR035906">
    <property type="entry name" value="MetI-like_sf"/>
</dbReference>
<keyword evidence="6 7" id="KW-0472">Membrane</keyword>
<evidence type="ECO:0000256" key="4">
    <source>
        <dbReference type="ARBA" id="ARBA00022692"/>
    </source>
</evidence>
<dbReference type="Gene3D" id="1.10.3720.10">
    <property type="entry name" value="MetI-like"/>
    <property type="match status" value="1"/>
</dbReference>
<dbReference type="PANTHER" id="PTHR43744">
    <property type="entry name" value="ABC TRANSPORTER PERMEASE PROTEIN MG189-RELATED-RELATED"/>
    <property type="match status" value="1"/>
</dbReference>
<proteinExistence type="inferred from homology"/>
<feature type="transmembrane region" description="Helical" evidence="7">
    <location>
        <begin position="274"/>
        <end position="291"/>
    </location>
</feature>
<reference evidence="9 10" key="1">
    <citation type="submission" date="2017-11" db="EMBL/GenBank/DDBJ databases">
        <title>Evolution of Phototrophy in the Chloroflexi Phylum Driven by Horizontal Gene Transfer.</title>
        <authorList>
            <person name="Ward L.M."/>
            <person name="Hemp J."/>
            <person name="Shih P.M."/>
            <person name="Mcglynn S.E."/>
            <person name="Fischer W."/>
        </authorList>
    </citation>
    <scope>NUCLEOTIDE SEQUENCE [LARGE SCALE GENOMIC DNA]</scope>
    <source>
        <strain evidence="9">JP3_7</strain>
    </source>
</reference>
<evidence type="ECO:0000313" key="10">
    <source>
        <dbReference type="Proteomes" id="UP000230790"/>
    </source>
</evidence>
<dbReference type="Proteomes" id="UP000230790">
    <property type="component" value="Unassembled WGS sequence"/>
</dbReference>